<dbReference type="RefSeq" id="WP_197987198.1">
    <property type="nucleotide sequence ID" value="NZ_JACYXC010000001.1"/>
</dbReference>
<dbReference type="EMBL" id="JACYXC010000001">
    <property type="protein sequence ID" value="MBH5333369.1"/>
    <property type="molecule type" value="Genomic_DNA"/>
</dbReference>
<protein>
    <submittedName>
        <fullName evidence="2">Uncharacterized protein</fullName>
    </submittedName>
</protein>
<keyword evidence="1" id="KW-0812">Transmembrane</keyword>
<gene>
    <name evidence="2" type="ORF">IHE55_00545</name>
</gene>
<keyword evidence="3" id="KW-1185">Reference proteome</keyword>
<accession>A0ABS0NDU9</accession>
<reference evidence="2 3" key="1">
    <citation type="submission" date="2020-09" db="EMBL/GenBank/DDBJ databases">
        <title>Biosynthesis of the nuclear factor of activated T cells inhibitor NFAT-133 and its congeners in Streptomyces pactum.</title>
        <authorList>
            <person name="Zhou W."/>
            <person name="Posri P."/>
            <person name="Abugrain M.E."/>
            <person name="Weisberg A.J."/>
            <person name="Chang J.H."/>
            <person name="Mahmud T."/>
        </authorList>
    </citation>
    <scope>NUCLEOTIDE SEQUENCE [LARGE SCALE GENOMIC DNA]</scope>
    <source>
        <strain evidence="2 3">ATCC 27456</strain>
    </source>
</reference>
<sequence length="53" mass="5875">MPEEPTWPELMLAFLILAAVPTAVGGAVVLTFVGLAVWITAQVRRRRRPRSDD</sequence>
<organism evidence="2 3">
    <name type="scientific">Streptomyces pactum</name>
    <dbReference type="NCBI Taxonomy" id="68249"/>
    <lineage>
        <taxon>Bacteria</taxon>
        <taxon>Bacillati</taxon>
        <taxon>Actinomycetota</taxon>
        <taxon>Actinomycetes</taxon>
        <taxon>Kitasatosporales</taxon>
        <taxon>Streptomycetaceae</taxon>
        <taxon>Streptomyces</taxon>
    </lineage>
</organism>
<dbReference type="Proteomes" id="UP000807371">
    <property type="component" value="Unassembled WGS sequence"/>
</dbReference>
<proteinExistence type="predicted"/>
<evidence type="ECO:0000256" key="1">
    <source>
        <dbReference type="SAM" id="Phobius"/>
    </source>
</evidence>
<evidence type="ECO:0000313" key="2">
    <source>
        <dbReference type="EMBL" id="MBH5333369.1"/>
    </source>
</evidence>
<name>A0ABS0NDU9_9ACTN</name>
<feature type="transmembrane region" description="Helical" evidence="1">
    <location>
        <begin position="12"/>
        <end position="41"/>
    </location>
</feature>
<comment type="caution">
    <text evidence="2">The sequence shown here is derived from an EMBL/GenBank/DDBJ whole genome shotgun (WGS) entry which is preliminary data.</text>
</comment>
<evidence type="ECO:0000313" key="3">
    <source>
        <dbReference type="Proteomes" id="UP000807371"/>
    </source>
</evidence>
<keyword evidence="1" id="KW-0472">Membrane</keyword>
<keyword evidence="1" id="KW-1133">Transmembrane helix</keyword>